<dbReference type="CDD" id="cd00082">
    <property type="entry name" value="HisKA"/>
    <property type="match status" value="1"/>
</dbReference>
<dbReference type="GO" id="GO:0016301">
    <property type="term" value="F:kinase activity"/>
    <property type="evidence" value="ECO:0007669"/>
    <property type="project" value="UniProtKB-KW"/>
</dbReference>
<dbReference type="CDD" id="cd17536">
    <property type="entry name" value="REC_YesN-like"/>
    <property type="match status" value="1"/>
</dbReference>
<evidence type="ECO:0000259" key="5">
    <source>
        <dbReference type="PROSITE" id="PS50109"/>
    </source>
</evidence>
<gene>
    <name evidence="7" type="primary">sinK</name>
    <name evidence="7" type="ORF">SYV04_39830</name>
</gene>
<organism evidence="7 8">
    <name type="scientific">Hyalangium rubrum</name>
    <dbReference type="NCBI Taxonomy" id="3103134"/>
    <lineage>
        <taxon>Bacteria</taxon>
        <taxon>Pseudomonadati</taxon>
        <taxon>Myxococcota</taxon>
        <taxon>Myxococcia</taxon>
        <taxon>Myxococcales</taxon>
        <taxon>Cystobacterineae</taxon>
        <taxon>Archangiaceae</taxon>
        <taxon>Hyalangium</taxon>
    </lineage>
</organism>
<accession>A0ABU5HH71</accession>
<dbReference type="SUPFAM" id="SSF55874">
    <property type="entry name" value="ATPase domain of HSP90 chaperone/DNA topoisomerase II/histidine kinase"/>
    <property type="match status" value="1"/>
</dbReference>
<evidence type="ECO:0000259" key="6">
    <source>
        <dbReference type="PROSITE" id="PS50110"/>
    </source>
</evidence>
<dbReference type="SMART" id="SM00387">
    <property type="entry name" value="HATPase_c"/>
    <property type="match status" value="1"/>
</dbReference>
<dbReference type="InterPro" id="IPR005467">
    <property type="entry name" value="His_kinase_dom"/>
</dbReference>
<reference evidence="7 8" key="1">
    <citation type="submission" date="2023-12" db="EMBL/GenBank/DDBJ databases">
        <title>the genome sequence of Hyalangium sp. s54d21.</title>
        <authorList>
            <person name="Zhang X."/>
        </authorList>
    </citation>
    <scope>NUCLEOTIDE SEQUENCE [LARGE SCALE GENOMIC DNA]</scope>
    <source>
        <strain evidence="8">s54d21</strain>
    </source>
</reference>
<dbReference type="InterPro" id="IPR003594">
    <property type="entry name" value="HATPase_dom"/>
</dbReference>
<protein>
    <recommendedName>
        <fullName evidence="2">histidine kinase</fullName>
        <ecNumber evidence="2">2.7.13.3</ecNumber>
    </recommendedName>
</protein>
<dbReference type="InterPro" id="IPR036890">
    <property type="entry name" value="HATPase_C_sf"/>
</dbReference>
<dbReference type="PANTHER" id="PTHR43547:SF2">
    <property type="entry name" value="HYBRID SIGNAL TRANSDUCTION HISTIDINE KINASE C"/>
    <property type="match status" value="1"/>
</dbReference>
<keyword evidence="3 4" id="KW-0597">Phosphoprotein</keyword>
<keyword evidence="7" id="KW-0418">Kinase</keyword>
<comment type="caution">
    <text evidence="7">The sequence shown here is derived from an EMBL/GenBank/DDBJ whole genome shotgun (WGS) entry which is preliminary data.</text>
</comment>
<evidence type="ECO:0000256" key="4">
    <source>
        <dbReference type="PROSITE-ProRule" id="PRU00169"/>
    </source>
</evidence>
<dbReference type="Gene3D" id="1.10.287.130">
    <property type="match status" value="1"/>
</dbReference>
<dbReference type="Pfam" id="PF00512">
    <property type="entry name" value="HisKA"/>
    <property type="match status" value="1"/>
</dbReference>
<dbReference type="EC" id="2.7.13.3" evidence="2"/>
<evidence type="ECO:0000256" key="3">
    <source>
        <dbReference type="ARBA" id="ARBA00022553"/>
    </source>
</evidence>
<evidence type="ECO:0000313" key="8">
    <source>
        <dbReference type="Proteomes" id="UP001291309"/>
    </source>
</evidence>
<feature type="domain" description="Response regulatory" evidence="6">
    <location>
        <begin position="245"/>
        <end position="358"/>
    </location>
</feature>
<dbReference type="EMBL" id="JAXIVS010000021">
    <property type="protein sequence ID" value="MDY7232605.1"/>
    <property type="molecule type" value="Genomic_DNA"/>
</dbReference>
<dbReference type="Proteomes" id="UP001291309">
    <property type="component" value="Unassembled WGS sequence"/>
</dbReference>
<dbReference type="SUPFAM" id="SSF47384">
    <property type="entry name" value="Homodimeric domain of signal transducing histidine kinase"/>
    <property type="match status" value="1"/>
</dbReference>
<dbReference type="Pfam" id="PF00072">
    <property type="entry name" value="Response_reg"/>
    <property type="match status" value="1"/>
</dbReference>
<dbReference type="SUPFAM" id="SSF52172">
    <property type="entry name" value="CheY-like"/>
    <property type="match status" value="2"/>
</dbReference>
<sequence length="489" mass="52845">MGDLTAARAAAAALQRSGAGSTQLAAEVLHELRQPLLGVKAYAQLLAESSGPTGPLKLLLAQVERMEQIISDFVRLSSDRPAPQHRLALATAAWAAAKLFSLNPDSARISLEVEAPEQITVLGNARLLEQLTLNLLNNARDAMSGRGRIKVLITTEGTSPVMYVADWGPGIPPELRDRIFEPYVSNSKRGTGLGLAVCRRIAQEHRAQITLAPSSALPDQPPPATVFRIVFPAAVEAAPPPERKRVLIVDDESIIRMVFKDLMSTECEVLEAGSGEEALEMLRSQEVDLIVTDKNLPGISGLALAQQVRRKTPGARFILMTGYPSLSTTQEALELGIIDYLLKPFDDIRQVRNLIRTALSAPPPQPRPTVGKRVDIIDDNPTSARTISEAITRLGLETRVITSLEVVALDPPRAVIVSWDFAPAHGRKALELSKALAQGAPFIVLVEHLTMETTLDSLRAGAVACLPRLLFDVPALSRELSRALKLGIP</sequence>
<name>A0ABU5HH71_9BACT</name>
<dbReference type="Pfam" id="PF02518">
    <property type="entry name" value="HATPase_c"/>
    <property type="match status" value="1"/>
</dbReference>
<evidence type="ECO:0000256" key="1">
    <source>
        <dbReference type="ARBA" id="ARBA00000085"/>
    </source>
</evidence>
<comment type="catalytic activity">
    <reaction evidence="1">
        <text>ATP + protein L-histidine = ADP + protein N-phospho-L-histidine.</text>
        <dbReference type="EC" id="2.7.13.3"/>
    </reaction>
</comment>
<feature type="modified residue" description="4-aspartylphosphate" evidence="4">
    <location>
        <position position="293"/>
    </location>
</feature>
<evidence type="ECO:0000256" key="2">
    <source>
        <dbReference type="ARBA" id="ARBA00012438"/>
    </source>
</evidence>
<dbReference type="InterPro" id="IPR003661">
    <property type="entry name" value="HisK_dim/P_dom"/>
</dbReference>
<dbReference type="RefSeq" id="WP_321551327.1">
    <property type="nucleotide sequence ID" value="NZ_JAXIVS010000021.1"/>
</dbReference>
<dbReference type="PROSITE" id="PS50109">
    <property type="entry name" value="HIS_KIN"/>
    <property type="match status" value="1"/>
</dbReference>
<dbReference type="Gene3D" id="3.40.50.2300">
    <property type="match status" value="2"/>
</dbReference>
<dbReference type="Gene3D" id="3.30.565.10">
    <property type="entry name" value="Histidine kinase-like ATPase, C-terminal domain"/>
    <property type="match status" value="1"/>
</dbReference>
<keyword evidence="8" id="KW-1185">Reference proteome</keyword>
<dbReference type="PRINTS" id="PR00344">
    <property type="entry name" value="BCTRLSENSOR"/>
</dbReference>
<dbReference type="InterPro" id="IPR004358">
    <property type="entry name" value="Sig_transdc_His_kin-like_C"/>
</dbReference>
<dbReference type="PANTHER" id="PTHR43547">
    <property type="entry name" value="TWO-COMPONENT HISTIDINE KINASE"/>
    <property type="match status" value="1"/>
</dbReference>
<dbReference type="InterPro" id="IPR011006">
    <property type="entry name" value="CheY-like_superfamily"/>
</dbReference>
<evidence type="ECO:0000313" key="7">
    <source>
        <dbReference type="EMBL" id="MDY7232605.1"/>
    </source>
</evidence>
<dbReference type="InterPro" id="IPR001789">
    <property type="entry name" value="Sig_transdc_resp-reg_receiver"/>
</dbReference>
<keyword evidence="7" id="KW-0808">Transferase</keyword>
<dbReference type="InterPro" id="IPR036097">
    <property type="entry name" value="HisK_dim/P_sf"/>
</dbReference>
<dbReference type="SMART" id="SM00448">
    <property type="entry name" value="REC"/>
    <property type="match status" value="1"/>
</dbReference>
<proteinExistence type="predicted"/>
<dbReference type="CDD" id="cd00075">
    <property type="entry name" value="HATPase"/>
    <property type="match status" value="1"/>
</dbReference>
<feature type="domain" description="Histidine kinase" evidence="5">
    <location>
        <begin position="27"/>
        <end position="235"/>
    </location>
</feature>
<dbReference type="PROSITE" id="PS50110">
    <property type="entry name" value="RESPONSE_REGULATORY"/>
    <property type="match status" value="1"/>
</dbReference>
<dbReference type="SMART" id="SM00388">
    <property type="entry name" value="HisKA"/>
    <property type="match status" value="1"/>
</dbReference>